<evidence type="ECO:0000256" key="10">
    <source>
        <dbReference type="SAM" id="Phobius"/>
    </source>
</evidence>
<dbReference type="RefSeq" id="WP_013022450.1">
    <property type="nucleotide sequence ID" value="NC_013949.1"/>
</dbReference>
<dbReference type="CDD" id="cd03228">
    <property type="entry name" value="ABCC_MRP_Like"/>
    <property type="match status" value="1"/>
</dbReference>
<dbReference type="STRING" id="679897.HMU00890"/>
<keyword evidence="3" id="KW-1003">Cell membrane</keyword>
<keyword evidence="8 10" id="KW-0472">Membrane</keyword>
<dbReference type="InterPro" id="IPR036640">
    <property type="entry name" value="ABC1_TM_sf"/>
</dbReference>
<accession>D3UFT2</accession>
<keyword evidence="6" id="KW-0067">ATP-binding</keyword>
<dbReference type="AlphaFoldDB" id="D3UFT2"/>
<dbReference type="InterPro" id="IPR011527">
    <property type="entry name" value="ABC1_TM_dom"/>
</dbReference>
<dbReference type="GO" id="GO:0034040">
    <property type="term" value="F:ATPase-coupled lipid transmembrane transporter activity"/>
    <property type="evidence" value="ECO:0007669"/>
    <property type="project" value="TreeGrafter"/>
</dbReference>
<evidence type="ECO:0000313" key="14">
    <source>
        <dbReference type="Proteomes" id="UP000001522"/>
    </source>
</evidence>
<dbReference type="InterPro" id="IPR039421">
    <property type="entry name" value="Type_1_exporter"/>
</dbReference>
<dbReference type="PROSITE" id="PS00211">
    <property type="entry name" value="ABC_TRANSPORTER_1"/>
    <property type="match status" value="1"/>
</dbReference>
<keyword evidence="7 10" id="KW-1133">Transmembrane helix</keyword>
<keyword evidence="2" id="KW-0813">Transport</keyword>
<sequence>MKKNHFFRSIAQVLSLITRRDRFILFGLFLATLLLTLIETVGIGAIMPFITLATTPELIFNQKIPHLIYEFLGFSNTTQFMLVFAAILVAFYVFRAGYNILYTYMLNRFVFQKYHYFSYNLFRKILRFEYEVFSKKNLDEIRQKILTESSYASQFLNSFLRIFAEVSVILLLYVILLIISWKMTLVLTVFLSINVILIIKGVGKAVDKQGQARSKSEDGFFKMLSQTLSNFKIVKLRAKEEEDFKLFEQISLKRSRAQILYQTFLSLPRNILETIGFCILIACVGYILFMQGDAKAVLPIVSMYALALYRVLPSVSRILDNYNTMCFMSRGVEQVYEMMQSEEILEGDEQLNFEHEISLRDVCFSYSGKKPLFRDFNLNIKKGEKVAFVGKSGAGKSTLVDLIIGILKPKAGSIYIDDTPLNNDNIRSWRKKIGYIPQSIYLFDGSVGENIAFGSKMDKKRLMEVAKMTKIWDFLEENDGFNTQVGDGGNQLSGGQKQRVGIARALYRNPDILVLDEATSALDDATEKAIMKEIYQIAKDKTLLVIAHRLSTIENCDRKIFVDQCTVKSHPTKEEVLSNLSHLSSTSHSSNESSASGRHSSAVAKDKAHQRKKH</sequence>
<dbReference type="Pfam" id="PF00005">
    <property type="entry name" value="ABC_tran"/>
    <property type="match status" value="1"/>
</dbReference>
<name>D3UFT2_HELM1</name>
<dbReference type="Proteomes" id="UP000001522">
    <property type="component" value="Chromosome"/>
</dbReference>
<dbReference type="PANTHER" id="PTHR24221">
    <property type="entry name" value="ATP-BINDING CASSETTE SUB-FAMILY B"/>
    <property type="match status" value="1"/>
</dbReference>
<evidence type="ECO:0000256" key="6">
    <source>
        <dbReference type="ARBA" id="ARBA00022840"/>
    </source>
</evidence>
<feature type="transmembrane region" description="Helical" evidence="10">
    <location>
        <begin position="159"/>
        <end position="179"/>
    </location>
</feature>
<evidence type="ECO:0000256" key="1">
    <source>
        <dbReference type="ARBA" id="ARBA00004651"/>
    </source>
</evidence>
<dbReference type="eggNOG" id="COG1132">
    <property type="taxonomic scope" value="Bacteria"/>
</dbReference>
<protein>
    <submittedName>
        <fullName evidence="13">ABC-type transport protein</fullName>
    </submittedName>
</protein>
<dbReference type="EMBL" id="FN555004">
    <property type="protein sequence ID" value="CBG39353.1"/>
    <property type="molecule type" value="Genomic_DNA"/>
</dbReference>
<dbReference type="SMART" id="SM00382">
    <property type="entry name" value="AAA"/>
    <property type="match status" value="1"/>
</dbReference>
<feature type="domain" description="ABC transporter" evidence="11">
    <location>
        <begin position="357"/>
        <end position="589"/>
    </location>
</feature>
<dbReference type="GO" id="GO:0016887">
    <property type="term" value="F:ATP hydrolysis activity"/>
    <property type="evidence" value="ECO:0007669"/>
    <property type="project" value="InterPro"/>
</dbReference>
<feature type="domain" description="ABC transmembrane type-1" evidence="12">
    <location>
        <begin position="26"/>
        <end position="325"/>
    </location>
</feature>
<dbReference type="InterPro" id="IPR003593">
    <property type="entry name" value="AAA+_ATPase"/>
</dbReference>
<evidence type="ECO:0000313" key="13">
    <source>
        <dbReference type="EMBL" id="CBG39353.1"/>
    </source>
</evidence>
<dbReference type="GO" id="GO:0140359">
    <property type="term" value="F:ABC-type transporter activity"/>
    <property type="evidence" value="ECO:0007669"/>
    <property type="project" value="InterPro"/>
</dbReference>
<dbReference type="InterPro" id="IPR017871">
    <property type="entry name" value="ABC_transporter-like_CS"/>
</dbReference>
<dbReference type="CDD" id="cd18553">
    <property type="entry name" value="ABC_6TM_PglK_like"/>
    <property type="match status" value="1"/>
</dbReference>
<feature type="compositionally biased region" description="Low complexity" evidence="9">
    <location>
        <begin position="578"/>
        <end position="601"/>
    </location>
</feature>
<evidence type="ECO:0000256" key="9">
    <source>
        <dbReference type="SAM" id="MobiDB-lite"/>
    </source>
</evidence>
<dbReference type="HOGENOM" id="CLU_000604_84_3_7"/>
<feature type="transmembrane region" description="Helical" evidence="10">
    <location>
        <begin position="80"/>
        <end position="98"/>
    </location>
</feature>
<dbReference type="GO" id="GO:0005886">
    <property type="term" value="C:plasma membrane"/>
    <property type="evidence" value="ECO:0007669"/>
    <property type="project" value="UniProtKB-SubCell"/>
</dbReference>
<feature type="region of interest" description="Disordered" evidence="9">
    <location>
        <begin position="578"/>
        <end position="614"/>
    </location>
</feature>
<dbReference type="PROSITE" id="PS50929">
    <property type="entry name" value="ABC_TM1F"/>
    <property type="match status" value="1"/>
</dbReference>
<dbReference type="InterPro" id="IPR027417">
    <property type="entry name" value="P-loop_NTPase"/>
</dbReference>
<feature type="transmembrane region" description="Helical" evidence="10">
    <location>
        <begin position="271"/>
        <end position="290"/>
    </location>
</feature>
<dbReference type="KEGG" id="hms:HMU00890"/>
<keyword evidence="14" id="KW-1185">Reference proteome</keyword>
<dbReference type="FunFam" id="3.40.50.300:FF:000299">
    <property type="entry name" value="ABC transporter ATP-binding protein/permease"/>
    <property type="match status" value="1"/>
</dbReference>
<evidence type="ECO:0000256" key="2">
    <source>
        <dbReference type="ARBA" id="ARBA00022448"/>
    </source>
</evidence>
<dbReference type="Gene3D" id="1.20.1560.10">
    <property type="entry name" value="ABC transporter type 1, transmembrane domain"/>
    <property type="match status" value="1"/>
</dbReference>
<dbReference type="PANTHER" id="PTHR24221:SF654">
    <property type="entry name" value="ATP-BINDING CASSETTE SUB-FAMILY B MEMBER 6"/>
    <property type="match status" value="1"/>
</dbReference>
<evidence type="ECO:0000259" key="12">
    <source>
        <dbReference type="PROSITE" id="PS50929"/>
    </source>
</evidence>
<gene>
    <name evidence="13" type="primary">wlaB</name>
    <name evidence="13" type="ordered locus">HMU00890</name>
</gene>
<feature type="transmembrane region" description="Helical" evidence="10">
    <location>
        <begin position="23"/>
        <end position="50"/>
    </location>
</feature>
<evidence type="ECO:0000256" key="8">
    <source>
        <dbReference type="ARBA" id="ARBA00023136"/>
    </source>
</evidence>
<dbReference type="Gene3D" id="3.40.50.300">
    <property type="entry name" value="P-loop containing nucleotide triphosphate hydrolases"/>
    <property type="match status" value="1"/>
</dbReference>
<dbReference type="SUPFAM" id="SSF52540">
    <property type="entry name" value="P-loop containing nucleoside triphosphate hydrolases"/>
    <property type="match status" value="1"/>
</dbReference>
<dbReference type="SUPFAM" id="SSF90123">
    <property type="entry name" value="ABC transporter transmembrane region"/>
    <property type="match status" value="1"/>
</dbReference>
<evidence type="ECO:0000259" key="11">
    <source>
        <dbReference type="PROSITE" id="PS50893"/>
    </source>
</evidence>
<evidence type="ECO:0000256" key="5">
    <source>
        <dbReference type="ARBA" id="ARBA00022741"/>
    </source>
</evidence>
<dbReference type="InterPro" id="IPR003439">
    <property type="entry name" value="ABC_transporter-like_ATP-bd"/>
</dbReference>
<evidence type="ECO:0000256" key="3">
    <source>
        <dbReference type="ARBA" id="ARBA00022475"/>
    </source>
</evidence>
<keyword evidence="5" id="KW-0547">Nucleotide-binding</keyword>
<keyword evidence="4 10" id="KW-0812">Transmembrane</keyword>
<dbReference type="PROSITE" id="PS50893">
    <property type="entry name" value="ABC_TRANSPORTER_2"/>
    <property type="match status" value="1"/>
</dbReference>
<evidence type="ECO:0000256" key="4">
    <source>
        <dbReference type="ARBA" id="ARBA00022692"/>
    </source>
</evidence>
<reference evidence="13 14" key="1">
    <citation type="journal article" date="2010" name="BMC Genomics">
        <title>Comparative genomics and proteomics of Helicobacter mustelae, an ulcerogenic and carcinogenic gastric pathogen.</title>
        <authorList>
            <person name="O'Toole P.W."/>
            <person name="Snelling W.J."/>
            <person name="Canchaya C."/>
            <person name="Forde B.M."/>
            <person name="Hardie K.R."/>
            <person name="Josenhans C."/>
            <person name="Graham R.L.J."/>
            <person name="McMullan G."/>
            <person name="Parkhill J."/>
            <person name="Belda E."/>
            <person name="Bentley S.D."/>
        </authorList>
    </citation>
    <scope>NUCLEOTIDE SEQUENCE [LARGE SCALE GENOMIC DNA]</scope>
    <source>
        <strain evidence="14">ATCC 43772 / LMG 18044 / NCTC 12198 / 12198</strain>
    </source>
</reference>
<dbReference type="Pfam" id="PF00664">
    <property type="entry name" value="ABC_membrane"/>
    <property type="match status" value="1"/>
</dbReference>
<feature type="transmembrane region" description="Helical" evidence="10">
    <location>
        <begin position="185"/>
        <end position="203"/>
    </location>
</feature>
<comment type="subcellular location">
    <subcellularLocation>
        <location evidence="1">Cell membrane</location>
        <topology evidence="1">Multi-pass membrane protein</topology>
    </subcellularLocation>
</comment>
<organism evidence="13 14">
    <name type="scientific">Helicobacter mustelae (strain ATCC 43772 / CCUG 25715 / CIP 103759 / LMG 18044 / NCTC 12198 / R85-136P)</name>
    <name type="common">Campylobacter mustelae</name>
    <dbReference type="NCBI Taxonomy" id="679897"/>
    <lineage>
        <taxon>Bacteria</taxon>
        <taxon>Pseudomonadati</taxon>
        <taxon>Campylobacterota</taxon>
        <taxon>Epsilonproteobacteria</taxon>
        <taxon>Campylobacterales</taxon>
        <taxon>Helicobacteraceae</taxon>
        <taxon>Helicobacter</taxon>
    </lineage>
</organism>
<evidence type="ECO:0000256" key="7">
    <source>
        <dbReference type="ARBA" id="ARBA00022989"/>
    </source>
</evidence>
<proteinExistence type="predicted"/>
<dbReference type="GO" id="GO:0005524">
    <property type="term" value="F:ATP binding"/>
    <property type="evidence" value="ECO:0007669"/>
    <property type="project" value="UniProtKB-KW"/>
</dbReference>